<evidence type="ECO:0000313" key="3">
    <source>
        <dbReference type="EMBL" id="PWN41496.1"/>
    </source>
</evidence>
<feature type="compositionally biased region" description="Low complexity" evidence="1">
    <location>
        <begin position="242"/>
        <end position="260"/>
    </location>
</feature>
<accession>A0A316VV47</accession>
<dbReference type="RefSeq" id="XP_025368656.1">
    <property type="nucleotide sequence ID" value="XM_025516244.1"/>
</dbReference>
<dbReference type="Proteomes" id="UP000245783">
    <property type="component" value="Unassembled WGS sequence"/>
</dbReference>
<feature type="region of interest" description="Disordered" evidence="1">
    <location>
        <begin position="446"/>
        <end position="583"/>
    </location>
</feature>
<dbReference type="AlphaFoldDB" id="A0A316VV47"/>
<dbReference type="EMBL" id="KZ819392">
    <property type="protein sequence ID" value="PWN41496.1"/>
    <property type="molecule type" value="Genomic_DNA"/>
</dbReference>
<feature type="compositionally biased region" description="Polar residues" evidence="1">
    <location>
        <begin position="457"/>
        <end position="469"/>
    </location>
</feature>
<name>A0A316VV47_9BASI</name>
<keyword evidence="2" id="KW-0472">Membrane</keyword>
<dbReference type="OrthoDB" id="3366429at2759"/>
<evidence type="ECO:0000313" key="4">
    <source>
        <dbReference type="Proteomes" id="UP000245783"/>
    </source>
</evidence>
<feature type="region of interest" description="Disordered" evidence="1">
    <location>
        <begin position="404"/>
        <end position="426"/>
    </location>
</feature>
<feature type="compositionally biased region" description="Low complexity" evidence="1">
    <location>
        <begin position="613"/>
        <end position="635"/>
    </location>
</feature>
<feature type="region of interest" description="Disordered" evidence="1">
    <location>
        <begin position="230"/>
        <end position="280"/>
    </location>
</feature>
<proteinExistence type="predicted"/>
<protein>
    <submittedName>
        <fullName evidence="3">Uncharacterized protein</fullName>
    </submittedName>
</protein>
<evidence type="ECO:0000256" key="1">
    <source>
        <dbReference type="SAM" id="MobiDB-lite"/>
    </source>
</evidence>
<feature type="region of interest" description="Disordered" evidence="1">
    <location>
        <begin position="600"/>
        <end position="693"/>
    </location>
</feature>
<gene>
    <name evidence="3" type="ORF">IE81DRAFT_348301</name>
</gene>
<feature type="transmembrane region" description="Helical" evidence="2">
    <location>
        <begin position="145"/>
        <end position="166"/>
    </location>
</feature>
<feature type="compositionally biased region" description="Low complexity" evidence="1">
    <location>
        <begin position="518"/>
        <end position="528"/>
    </location>
</feature>
<feature type="compositionally biased region" description="Low complexity" evidence="1">
    <location>
        <begin position="491"/>
        <end position="509"/>
    </location>
</feature>
<dbReference type="GeneID" id="37038114"/>
<evidence type="ECO:0000256" key="2">
    <source>
        <dbReference type="SAM" id="Phobius"/>
    </source>
</evidence>
<feature type="compositionally biased region" description="Low complexity" evidence="1">
    <location>
        <begin position="271"/>
        <end position="280"/>
    </location>
</feature>
<organism evidence="3 4">
    <name type="scientific">Ceraceosorus guamensis</name>
    <dbReference type="NCBI Taxonomy" id="1522189"/>
    <lineage>
        <taxon>Eukaryota</taxon>
        <taxon>Fungi</taxon>
        <taxon>Dikarya</taxon>
        <taxon>Basidiomycota</taxon>
        <taxon>Ustilaginomycotina</taxon>
        <taxon>Exobasidiomycetes</taxon>
        <taxon>Ceraceosorales</taxon>
        <taxon>Ceraceosoraceae</taxon>
        <taxon>Ceraceosorus</taxon>
    </lineage>
</organism>
<dbReference type="InParanoid" id="A0A316VV47"/>
<reference evidence="3 4" key="1">
    <citation type="journal article" date="2018" name="Mol. Biol. Evol.">
        <title>Broad Genomic Sampling Reveals a Smut Pathogenic Ancestry of the Fungal Clade Ustilaginomycotina.</title>
        <authorList>
            <person name="Kijpornyongpan T."/>
            <person name="Mondo S.J."/>
            <person name="Barry K."/>
            <person name="Sandor L."/>
            <person name="Lee J."/>
            <person name="Lipzen A."/>
            <person name="Pangilinan J."/>
            <person name="LaButti K."/>
            <person name="Hainaut M."/>
            <person name="Henrissat B."/>
            <person name="Grigoriev I.V."/>
            <person name="Spatafora J.W."/>
            <person name="Aime M.C."/>
        </authorList>
    </citation>
    <scope>NUCLEOTIDE SEQUENCE [LARGE SCALE GENOMIC DNA]</scope>
    <source>
        <strain evidence="3 4">MCA 4658</strain>
    </source>
</reference>
<keyword evidence="4" id="KW-1185">Reference proteome</keyword>
<keyword evidence="2" id="KW-0812">Transmembrane</keyword>
<keyword evidence="2" id="KW-1133">Transmembrane helix</keyword>
<sequence length="693" mass="71910">MTPPSGTSERTLTENENKSTAVTEEYLLQPFRERCFLQLFASYWLEVIGGPPLPSSFGQISRLPRQSADLPYPVSKIYGTQSIGSKSTGLNSARTEQTPLRALNIRKRAPNFWLGRSASSFEPTSLLEANQSARRAHRRLRMAQPATAAIVVAMIFVAAFVLFFGYKGYKKYHYHKQRKAMEAELPPIREPPSNYFLAAGATPSGGSPLSPPSTIGTLYGDTWGRNSWRGSTSKASLGGRGYSDMGGRRMSSSGLLGSPGAEAAFGGSQTGAAADGSAPASPLSLGVDAVLPAAPGEAYDHSRGISSTSTNALKRSYAGSVYSGAGGGPGSDRGATDMHLPPRRQSYLPHLPSNRESIQIVPPQPLGFGLGGMAQATDEKTLAFSTVSGIGSDGDEFGKGLVWAEGEASGNGGDGNDLATASGSGARVAHGDRARYLAEGPVRTWSGSGAGAAGPSNWQSPSAPPSRSLTPGAAPSWEDRSSGHRGPGNMSASTSSSSRRASSSQSQRRLPQQAHPLSESSYSSEYASPADPLSTPTNHQNGTFASLQSPLQLMSDGPNGAHGRHASDADTLNTGPSSVEGVGANGSPIIGAFRSAGTGNYTARANENMPELASGSASGSGSHSSPTDPSTDSSGRPSAADEESMDRGERFAVGKDGVLRLGGPAVPEKQHESEARSSGSRKSWGFTNLLGRA</sequence>
<feature type="compositionally biased region" description="Polar residues" evidence="1">
    <location>
        <begin position="534"/>
        <end position="552"/>
    </location>
</feature>